<proteinExistence type="predicted"/>
<evidence type="ECO:0000313" key="1">
    <source>
        <dbReference type="EMBL" id="MDV6376224.1"/>
    </source>
</evidence>
<name>A0ABU4DUV8_9DEIO</name>
<keyword evidence="2" id="KW-1185">Reference proteome</keyword>
<gene>
    <name evidence="1" type="ORF">ORD21_16640</name>
</gene>
<sequence length="193" mass="21742">MNAALERYEEMTGRASIERVSKRPRSWVGIYKAAEIGGVCLAFIWKRAQRGQIQAVRVGYTQFYEPESIRRCVLELRERAVPGWVPLVDACAGADVTAAAGWLGRNGHEVRMYMRPESKQRILHAREESVAAWKTYHATYSAGRKLTFAQAQDVRRRRAAGETRAVLAEEFGVTESAIYQIASGRTYRSEAAD</sequence>
<evidence type="ECO:0000313" key="2">
    <source>
        <dbReference type="Proteomes" id="UP001276150"/>
    </source>
</evidence>
<dbReference type="Proteomes" id="UP001276150">
    <property type="component" value="Unassembled WGS sequence"/>
</dbReference>
<protein>
    <submittedName>
        <fullName evidence="1">Uncharacterized protein</fullName>
    </submittedName>
</protein>
<dbReference type="Gene3D" id="1.10.10.60">
    <property type="entry name" value="Homeodomain-like"/>
    <property type="match status" value="1"/>
</dbReference>
<dbReference type="EMBL" id="JAPMIV010000052">
    <property type="protein sequence ID" value="MDV6376224.1"/>
    <property type="molecule type" value="Genomic_DNA"/>
</dbReference>
<reference evidence="1 2" key="1">
    <citation type="submission" date="2022-11" db="EMBL/GenBank/DDBJ databases">
        <title>Deinococcus ZS9-10, Low Temperature and Draught-tolerating, UV-resistant Bacteria from Continental Antarctica.</title>
        <authorList>
            <person name="Cheng L."/>
        </authorList>
    </citation>
    <scope>NUCLEOTIDE SEQUENCE [LARGE SCALE GENOMIC DNA]</scope>
    <source>
        <strain evidence="1 2">ZS9-10</strain>
    </source>
</reference>
<dbReference type="RefSeq" id="WP_317641577.1">
    <property type="nucleotide sequence ID" value="NZ_JAPMIV010000052.1"/>
</dbReference>
<comment type="caution">
    <text evidence="1">The sequence shown here is derived from an EMBL/GenBank/DDBJ whole genome shotgun (WGS) entry which is preliminary data.</text>
</comment>
<organism evidence="1 2">
    <name type="scientific">Deinococcus arenicola</name>
    <dbReference type="NCBI Taxonomy" id="2994950"/>
    <lineage>
        <taxon>Bacteria</taxon>
        <taxon>Thermotogati</taxon>
        <taxon>Deinococcota</taxon>
        <taxon>Deinococci</taxon>
        <taxon>Deinococcales</taxon>
        <taxon>Deinococcaceae</taxon>
        <taxon>Deinococcus</taxon>
    </lineage>
</organism>
<accession>A0ABU4DUV8</accession>